<dbReference type="InterPro" id="IPR003439">
    <property type="entry name" value="ABC_transporter-like_ATP-bd"/>
</dbReference>
<keyword evidence="9" id="KW-0238">DNA-binding</keyword>
<evidence type="ECO:0000313" key="16">
    <source>
        <dbReference type="EMBL" id="MBA8923231.1"/>
    </source>
</evidence>
<keyword evidence="3" id="KW-0677">Repeat</keyword>
<comment type="caution">
    <text evidence="16">The sequence shown here is derived from an EMBL/GenBank/DDBJ whole genome shotgun (WGS) entry which is preliminary data.</text>
</comment>
<comment type="similarity">
    <text evidence="11">Belongs to the ABC transporter superfamily. UvrA family.</text>
</comment>
<evidence type="ECO:0000256" key="9">
    <source>
        <dbReference type="ARBA" id="ARBA00023125"/>
    </source>
</evidence>
<dbReference type="PANTHER" id="PTHR43152:SF3">
    <property type="entry name" value="UVRABC SYSTEM PROTEIN A"/>
    <property type="match status" value="1"/>
</dbReference>
<evidence type="ECO:0000256" key="13">
    <source>
        <dbReference type="ARBA" id="ARBA00042156"/>
    </source>
</evidence>
<keyword evidence="10" id="KW-0234">DNA repair</keyword>
<dbReference type="RefSeq" id="WP_182836095.1">
    <property type="nucleotide sequence ID" value="NZ_BAAABQ010000046.1"/>
</dbReference>
<keyword evidence="8" id="KW-0267">Excision nuclease</keyword>
<organism evidence="16 17">
    <name type="scientific">Kutzneria viridogrisea</name>
    <dbReference type="NCBI Taxonomy" id="47990"/>
    <lineage>
        <taxon>Bacteria</taxon>
        <taxon>Bacillati</taxon>
        <taxon>Actinomycetota</taxon>
        <taxon>Actinomycetes</taxon>
        <taxon>Pseudonocardiales</taxon>
        <taxon>Pseudonocardiaceae</taxon>
        <taxon>Kutzneria</taxon>
    </lineage>
</organism>
<dbReference type="InterPro" id="IPR003593">
    <property type="entry name" value="AAA+_ATPase"/>
</dbReference>
<proteinExistence type="inferred from homology"/>
<accession>A0ABR6B8P0</accession>
<evidence type="ECO:0000256" key="4">
    <source>
        <dbReference type="ARBA" id="ARBA00022741"/>
    </source>
</evidence>
<sequence>MAAPQDRDVQPEDLSASHELIRLRGVRTHNLKDVDVDIPKRRLVAVTGVSGSGKSSLAFATLAAESRRQLYATMPAFVRTKLPHDRQPEATSLSGLTTVIVVDQRPLGSNSRSTVGTATEVWTMLRMLYSRLGEPSAGYSPAYSFNDPSGMCEDCAGLGEVTDIDGEAMIDRDRSLNEGAMVFPSFAVDTWIWKRYVYSGFFDNDLPLREWPEELVQFLLHGQTQRPPNPLPRFPKSARYQAMVPRIRRLLVEREAKPGPAVRQALREVTAQRPCQACGGSRLNAAARASLVNGVSIVELGHRDASGVLDFCAAITHPWAQPLVAQLRLRLESMITLGLGHLHCYRGTPTLSGGESQRLKLVRHLGSSLTDLTYVLDEPTDGLHPGDVASLIEVLRRLRGHGNTVLVVDHHTAVINAADHVIDLGPGAGEEGGQVVFQGPVERLREADTITARALRNGVRLKAEPRRPTGWLALRGLSRHTLKNIDLDIPTEVLTVITGVAGSGKSTLAQEILDQYPRFTLIDQTHILATSRSTVGTWLSIADHVQQAFAEVSGQSAKLFNPRSAGGCPHCRGTGVRRTDLAFLEDVDTPCEHCGATGFRPEALRPTLHGRTVLDVLRTPLSGLAEFVSHPTVARLSARLTALGLGHLSCGRPLDTLSGGERQRLKLARHIDDTNSDLVIDEPTAGLHINDIIPLNGLVDELIDSGRTIIVVEHSLHVVANADWIVDLGPGAGDQGGRILFTGTPHELAGADTPTGRHLRDALRS</sequence>
<comment type="subcellular location">
    <subcellularLocation>
        <location evidence="1">Cytoplasm</location>
    </subcellularLocation>
</comment>
<keyword evidence="2" id="KW-0963">Cytoplasm</keyword>
<keyword evidence="4" id="KW-0547">Nucleotide-binding</keyword>
<name>A0ABR6B8P0_9PSEU</name>
<dbReference type="Gene3D" id="1.10.8.280">
    <property type="entry name" value="ABC transporter ATPase domain-like"/>
    <property type="match status" value="1"/>
</dbReference>
<feature type="domain" description="ABC transporter" evidence="15">
    <location>
        <begin position="459"/>
        <end position="755"/>
    </location>
</feature>
<evidence type="ECO:0000256" key="10">
    <source>
        <dbReference type="ARBA" id="ARBA00023204"/>
    </source>
</evidence>
<evidence type="ECO:0000313" key="17">
    <source>
        <dbReference type="Proteomes" id="UP000517916"/>
    </source>
</evidence>
<evidence type="ECO:0000256" key="14">
    <source>
        <dbReference type="SAM" id="MobiDB-lite"/>
    </source>
</evidence>
<evidence type="ECO:0000256" key="2">
    <source>
        <dbReference type="ARBA" id="ARBA00022490"/>
    </source>
</evidence>
<dbReference type="EMBL" id="JACJID010000001">
    <property type="protein sequence ID" value="MBA8923231.1"/>
    <property type="molecule type" value="Genomic_DNA"/>
</dbReference>
<dbReference type="PANTHER" id="PTHR43152">
    <property type="entry name" value="UVRABC SYSTEM PROTEIN A"/>
    <property type="match status" value="1"/>
</dbReference>
<evidence type="ECO:0000256" key="3">
    <source>
        <dbReference type="ARBA" id="ARBA00022737"/>
    </source>
</evidence>
<dbReference type="Gene3D" id="1.20.1580.10">
    <property type="entry name" value="ABC transporter ATPase like domain"/>
    <property type="match status" value="2"/>
</dbReference>
<dbReference type="Pfam" id="PF00005">
    <property type="entry name" value="ABC_tran"/>
    <property type="match status" value="1"/>
</dbReference>
<keyword evidence="17" id="KW-1185">Reference proteome</keyword>
<keyword evidence="7" id="KW-0067">ATP-binding</keyword>
<evidence type="ECO:0000256" key="1">
    <source>
        <dbReference type="ARBA" id="ARBA00004496"/>
    </source>
</evidence>
<evidence type="ECO:0000256" key="11">
    <source>
        <dbReference type="ARBA" id="ARBA00038000"/>
    </source>
</evidence>
<evidence type="ECO:0000256" key="7">
    <source>
        <dbReference type="ARBA" id="ARBA00022840"/>
    </source>
</evidence>
<dbReference type="SMART" id="SM00382">
    <property type="entry name" value="AAA"/>
    <property type="match status" value="2"/>
</dbReference>
<keyword evidence="5" id="KW-0227">DNA damage</keyword>
<reference evidence="16 17" key="1">
    <citation type="submission" date="2020-08" db="EMBL/GenBank/DDBJ databases">
        <title>Genomic Encyclopedia of Archaeal and Bacterial Type Strains, Phase II (KMG-II): from individual species to whole genera.</title>
        <authorList>
            <person name="Goeker M."/>
        </authorList>
    </citation>
    <scope>NUCLEOTIDE SEQUENCE [LARGE SCALE GENOMIC DNA]</scope>
    <source>
        <strain evidence="16 17">DSM 43850</strain>
    </source>
</reference>
<dbReference type="Proteomes" id="UP000517916">
    <property type="component" value="Unassembled WGS sequence"/>
</dbReference>
<dbReference type="SUPFAM" id="SSF52540">
    <property type="entry name" value="P-loop containing nucleoside triphosphate hydrolases"/>
    <property type="match status" value="2"/>
</dbReference>
<dbReference type="Gene3D" id="3.40.50.300">
    <property type="entry name" value="P-loop containing nucleotide triphosphate hydrolases"/>
    <property type="match status" value="2"/>
</dbReference>
<feature type="region of interest" description="Disordered" evidence="14">
    <location>
        <begin position="745"/>
        <end position="765"/>
    </location>
</feature>
<gene>
    <name evidence="16" type="ORF">BC739_000428</name>
</gene>
<evidence type="ECO:0000256" key="6">
    <source>
        <dbReference type="ARBA" id="ARBA00022769"/>
    </source>
</evidence>
<dbReference type="PROSITE" id="PS50893">
    <property type="entry name" value="ABC_TRANSPORTER_2"/>
    <property type="match status" value="1"/>
</dbReference>
<evidence type="ECO:0000259" key="15">
    <source>
        <dbReference type="PROSITE" id="PS50893"/>
    </source>
</evidence>
<keyword evidence="6" id="KW-0228">DNA excision</keyword>
<dbReference type="InterPro" id="IPR027417">
    <property type="entry name" value="P-loop_NTPase"/>
</dbReference>
<evidence type="ECO:0000256" key="5">
    <source>
        <dbReference type="ARBA" id="ARBA00022763"/>
    </source>
</evidence>
<protein>
    <recommendedName>
        <fullName evidence="12">UvrABC system protein A</fullName>
    </recommendedName>
    <alternativeName>
        <fullName evidence="13">Excinuclease ABC subunit A</fullName>
    </alternativeName>
</protein>
<evidence type="ECO:0000256" key="8">
    <source>
        <dbReference type="ARBA" id="ARBA00022881"/>
    </source>
</evidence>
<evidence type="ECO:0000256" key="12">
    <source>
        <dbReference type="ARBA" id="ARBA00039316"/>
    </source>
</evidence>